<name>N8WQI3_9GAMM</name>
<dbReference type="FunFam" id="3.40.50.720:FF:000336">
    <property type="entry name" value="Aldehyde reductase"/>
    <property type="match status" value="1"/>
</dbReference>
<evidence type="ECO:0000313" key="3">
    <source>
        <dbReference type="EMBL" id="ENU99143.1"/>
    </source>
</evidence>
<dbReference type="PATRIC" id="fig|1217710.3.peg.1911"/>
<evidence type="ECO:0000313" key="4">
    <source>
        <dbReference type="Proteomes" id="UP000013070"/>
    </source>
</evidence>
<dbReference type="InterPro" id="IPR001509">
    <property type="entry name" value="Epimerase_deHydtase"/>
</dbReference>
<feature type="domain" description="NAD-dependent epimerase/dehydratase" evidence="2">
    <location>
        <begin position="27"/>
        <end position="271"/>
    </location>
</feature>
<dbReference type="Proteomes" id="UP000013070">
    <property type="component" value="Unassembled WGS sequence"/>
</dbReference>
<comment type="caution">
    <text evidence="3">The sequence shown here is derived from an EMBL/GenBank/DDBJ whole genome shotgun (WGS) entry which is preliminary data.</text>
</comment>
<dbReference type="HOGENOM" id="CLU_007383_9_2_6"/>
<dbReference type="InterPro" id="IPR050425">
    <property type="entry name" value="NAD(P)_dehydrat-like"/>
</dbReference>
<evidence type="ECO:0000256" key="1">
    <source>
        <dbReference type="ARBA" id="ARBA00023002"/>
    </source>
</evidence>
<dbReference type="SUPFAM" id="SSF51735">
    <property type="entry name" value="NAD(P)-binding Rossmann-fold domains"/>
    <property type="match status" value="1"/>
</dbReference>
<protein>
    <recommendedName>
        <fullName evidence="2">NAD-dependent epimerase/dehydratase domain-containing protein</fullName>
    </recommendedName>
</protein>
<dbReference type="eggNOG" id="COG0451">
    <property type="taxonomic scope" value="Bacteria"/>
</dbReference>
<reference evidence="3 4" key="1">
    <citation type="submission" date="2013-02" db="EMBL/GenBank/DDBJ databases">
        <title>The Genome Sequence of Acinetobacter sp. NIPH 899.</title>
        <authorList>
            <consortium name="The Broad Institute Genome Sequencing Platform"/>
            <consortium name="The Broad Institute Genome Sequencing Center for Infectious Disease"/>
            <person name="Cerqueira G."/>
            <person name="Feldgarden M."/>
            <person name="Courvalin P."/>
            <person name="Perichon B."/>
            <person name="Grillot-Courvalin C."/>
            <person name="Clermont D."/>
            <person name="Rocha E."/>
            <person name="Yoon E.-J."/>
            <person name="Nemec A."/>
            <person name="Walker B."/>
            <person name="Young S.K."/>
            <person name="Zeng Q."/>
            <person name="Gargeya S."/>
            <person name="Fitzgerald M."/>
            <person name="Haas B."/>
            <person name="Abouelleil A."/>
            <person name="Alvarado L."/>
            <person name="Arachchi H.M."/>
            <person name="Berlin A.M."/>
            <person name="Chapman S.B."/>
            <person name="Dewar J."/>
            <person name="Goldberg J."/>
            <person name="Griggs A."/>
            <person name="Gujja S."/>
            <person name="Hansen M."/>
            <person name="Howarth C."/>
            <person name="Imamovic A."/>
            <person name="Larimer J."/>
            <person name="McCowan C."/>
            <person name="Murphy C."/>
            <person name="Neiman D."/>
            <person name="Pearson M."/>
            <person name="Priest M."/>
            <person name="Roberts A."/>
            <person name="Saif S."/>
            <person name="Shea T."/>
            <person name="Sisk P."/>
            <person name="Sykes S."/>
            <person name="Wortman J."/>
            <person name="Nusbaum C."/>
            <person name="Birren B."/>
        </authorList>
    </citation>
    <scope>NUCLEOTIDE SEQUENCE [LARGE SCALE GENOMIC DNA]</scope>
    <source>
        <strain evidence="3 4">NIPH 899</strain>
    </source>
</reference>
<sequence>MHNCAYDERSQNNNGLNMTLQHSTAPVLVTGASGYIASWVIQKLLKQGYTVHATVRDLNKTQSYTHLEQIANSSPGTLKLFEANLLKPGSFDAAMEGCEIVFHMASPFVVTNYKDALKDIIEPAILGTQNVLNSVNKTESVKRVIVTSSIASTYGDAIDILQTEHTSFDESHWNTTSSETHQPYPYSKVMAERKAWEMAEAQDRWDLICINPALVFGESLTPNTQSGSVEVLQQFANGMTLLGVPPMWNGVVDVQDVAEAHIRAAFNPEAHGRYIICSETLSLLEMGKILREAFGPKFPFPRNQLPKTAFKIFGPLAGFSRKFVELNMGYPIFFNAQKSKDELGLEYRPVKESLVEHFQQLLDDGVVKKYIP</sequence>
<dbReference type="EMBL" id="APPE01000056">
    <property type="protein sequence ID" value="ENU99143.1"/>
    <property type="molecule type" value="Genomic_DNA"/>
</dbReference>
<dbReference type="Pfam" id="PF01370">
    <property type="entry name" value="Epimerase"/>
    <property type="match status" value="1"/>
</dbReference>
<dbReference type="AlphaFoldDB" id="N8WQI3"/>
<gene>
    <name evidence="3" type="ORF">F969_02014</name>
</gene>
<dbReference type="PANTHER" id="PTHR10366">
    <property type="entry name" value="NAD DEPENDENT EPIMERASE/DEHYDRATASE"/>
    <property type="match status" value="1"/>
</dbReference>
<dbReference type="GO" id="GO:0016616">
    <property type="term" value="F:oxidoreductase activity, acting on the CH-OH group of donors, NAD or NADP as acceptor"/>
    <property type="evidence" value="ECO:0007669"/>
    <property type="project" value="TreeGrafter"/>
</dbReference>
<dbReference type="InterPro" id="IPR036291">
    <property type="entry name" value="NAD(P)-bd_dom_sf"/>
</dbReference>
<dbReference type="CDD" id="cd05227">
    <property type="entry name" value="AR_SDR_e"/>
    <property type="match status" value="1"/>
</dbReference>
<organism evidence="3 4">
    <name type="scientific">Acinetobacter variabilis</name>
    <dbReference type="NCBI Taxonomy" id="70346"/>
    <lineage>
        <taxon>Bacteria</taxon>
        <taxon>Pseudomonadati</taxon>
        <taxon>Pseudomonadota</taxon>
        <taxon>Gammaproteobacteria</taxon>
        <taxon>Moraxellales</taxon>
        <taxon>Moraxellaceae</taxon>
        <taxon>Acinetobacter</taxon>
    </lineage>
</organism>
<dbReference type="PANTHER" id="PTHR10366:SF812">
    <property type="entry name" value="VPS9 DOMAIN-CONTAINING PROTEIN"/>
    <property type="match status" value="1"/>
</dbReference>
<dbReference type="Gene3D" id="3.40.50.720">
    <property type="entry name" value="NAD(P)-binding Rossmann-like Domain"/>
    <property type="match status" value="1"/>
</dbReference>
<keyword evidence="1" id="KW-0560">Oxidoreductase</keyword>
<keyword evidence="4" id="KW-1185">Reference proteome</keyword>
<proteinExistence type="predicted"/>
<accession>N8WQI3</accession>
<evidence type="ECO:0000259" key="2">
    <source>
        <dbReference type="Pfam" id="PF01370"/>
    </source>
</evidence>